<dbReference type="InterPro" id="IPR052022">
    <property type="entry name" value="26kDa_periplasmic_antigen"/>
</dbReference>
<evidence type="ECO:0000313" key="1">
    <source>
        <dbReference type="EMBL" id="PWJ12732.1"/>
    </source>
</evidence>
<accession>A0A315Y0T3</accession>
<dbReference type="Gene3D" id="3.30.110.170">
    <property type="entry name" value="Protein of unknown function (DUF541), domain 1"/>
    <property type="match status" value="1"/>
</dbReference>
<comment type="caution">
    <text evidence="1">The sequence shown here is derived from an EMBL/GenBank/DDBJ whole genome shotgun (WGS) entry which is preliminary data.</text>
</comment>
<protein>
    <recommendedName>
        <fullName evidence="3">SIMPL domain-containing protein</fullName>
    </recommendedName>
</protein>
<dbReference type="GO" id="GO:0006974">
    <property type="term" value="P:DNA damage response"/>
    <property type="evidence" value="ECO:0007669"/>
    <property type="project" value="TreeGrafter"/>
</dbReference>
<name>A0A315Y0T3_RUMFL</name>
<dbReference type="Proteomes" id="UP000245720">
    <property type="component" value="Unassembled WGS sequence"/>
</dbReference>
<sequence length="229" mass="24939">MSEAENTDNKEFCTMAAVTVTGKGNISVKPDLIDLGLNILTKDKDCGNAMDKAGSALEELRSILVSCGFEGDDLKTSDFSVRTEYETVPDENGNYRNVFKGYCCTHALHVSFPMDTQRLADVLGRISSSEAAPEISVRFTVSDPESAREELINLSAADARKKAELLCKASGASLGKLLRISYDRHDVNTYSQTGYGMDVNCLRASAKAVSIAPDDIKLTDSAEFEWEIN</sequence>
<dbReference type="Gene3D" id="3.30.70.2970">
    <property type="entry name" value="Protein of unknown function (DUF541), domain 2"/>
    <property type="match status" value="1"/>
</dbReference>
<reference evidence="1 2" key="1">
    <citation type="submission" date="2018-05" db="EMBL/GenBank/DDBJ databases">
        <title>The Hungate 1000. A catalogue of reference genomes from the rumen microbiome.</title>
        <authorList>
            <person name="Kelly W."/>
        </authorList>
    </citation>
    <scope>NUCLEOTIDE SEQUENCE [LARGE SCALE GENOMIC DNA]</scope>
    <source>
        <strain evidence="1 2">SAb67</strain>
    </source>
</reference>
<organism evidence="1 2">
    <name type="scientific">Ruminococcus flavefaciens</name>
    <dbReference type="NCBI Taxonomy" id="1265"/>
    <lineage>
        <taxon>Bacteria</taxon>
        <taxon>Bacillati</taxon>
        <taxon>Bacillota</taxon>
        <taxon>Clostridia</taxon>
        <taxon>Eubacteriales</taxon>
        <taxon>Oscillospiraceae</taxon>
        <taxon>Ruminococcus</taxon>
    </lineage>
</organism>
<dbReference type="PANTHER" id="PTHR34387">
    <property type="entry name" value="SLR1258 PROTEIN"/>
    <property type="match status" value="1"/>
</dbReference>
<dbReference type="PANTHER" id="PTHR34387:SF2">
    <property type="entry name" value="SLR1258 PROTEIN"/>
    <property type="match status" value="1"/>
</dbReference>
<proteinExistence type="predicted"/>
<dbReference type="EMBL" id="QGDI01000006">
    <property type="protein sequence ID" value="PWJ12732.1"/>
    <property type="molecule type" value="Genomic_DNA"/>
</dbReference>
<dbReference type="OrthoDB" id="850697at2"/>
<evidence type="ECO:0000313" key="2">
    <source>
        <dbReference type="Proteomes" id="UP000245720"/>
    </source>
</evidence>
<gene>
    <name evidence="1" type="ORF">IE37_01817</name>
</gene>
<dbReference type="InterPro" id="IPR007497">
    <property type="entry name" value="SIMPL/DUF541"/>
</dbReference>
<evidence type="ECO:0008006" key="3">
    <source>
        <dbReference type="Google" id="ProtNLM"/>
    </source>
</evidence>
<dbReference type="Pfam" id="PF04402">
    <property type="entry name" value="SIMPL"/>
    <property type="match status" value="1"/>
</dbReference>
<dbReference type="RefSeq" id="WP_109726578.1">
    <property type="nucleotide sequence ID" value="NZ_QGDI01000006.1"/>
</dbReference>
<dbReference type="AlphaFoldDB" id="A0A315Y0T3"/>